<evidence type="ECO:0000259" key="1">
    <source>
        <dbReference type="Pfam" id="PF05050"/>
    </source>
</evidence>
<evidence type="ECO:0000313" key="3">
    <source>
        <dbReference type="Proteomes" id="UP000034103"/>
    </source>
</evidence>
<dbReference type="SUPFAM" id="SSF53335">
    <property type="entry name" value="S-adenosyl-L-methionine-dependent methyltransferases"/>
    <property type="match status" value="1"/>
</dbReference>
<dbReference type="InterPro" id="IPR029063">
    <property type="entry name" value="SAM-dependent_MTases_sf"/>
</dbReference>
<name>A0A0F6RM67_MICAE</name>
<organism evidence="2 3">
    <name type="scientific">Microcystis aeruginosa NIES-2549</name>
    <dbReference type="NCBI Taxonomy" id="1641812"/>
    <lineage>
        <taxon>Bacteria</taxon>
        <taxon>Bacillati</taxon>
        <taxon>Cyanobacteriota</taxon>
        <taxon>Cyanophyceae</taxon>
        <taxon>Oscillatoriophycideae</taxon>
        <taxon>Chroococcales</taxon>
        <taxon>Microcystaceae</taxon>
        <taxon>Microcystis</taxon>
    </lineage>
</organism>
<dbReference type="EMBL" id="CP011304">
    <property type="protein sequence ID" value="AKE65285.1"/>
    <property type="molecule type" value="Genomic_DNA"/>
</dbReference>
<dbReference type="InterPro" id="IPR006342">
    <property type="entry name" value="FkbM_mtfrase"/>
</dbReference>
<dbReference type="PANTHER" id="PTHR34203:SF15">
    <property type="entry name" value="SLL1173 PROTEIN"/>
    <property type="match status" value="1"/>
</dbReference>
<dbReference type="RefSeq" id="WP_046662597.1">
    <property type="nucleotide sequence ID" value="NZ_CP011304.1"/>
</dbReference>
<dbReference type="NCBIfam" id="TIGR01444">
    <property type="entry name" value="fkbM_fam"/>
    <property type="match status" value="1"/>
</dbReference>
<protein>
    <submittedName>
        <fullName evidence="2">Methyltransferase FkbM</fullName>
    </submittedName>
</protein>
<evidence type="ECO:0000313" key="2">
    <source>
        <dbReference type="EMBL" id="AKE65285.1"/>
    </source>
</evidence>
<keyword evidence="2" id="KW-0489">Methyltransferase</keyword>
<sequence>MSSSLLLELENLLKKPIASIKDYESSLFEQLLEKSQGQIVLFGAGNLGRKCLAGLRSVGIEPVAFADNNMALWGTKIEGVEVLSPETVMKKYGDNVLFIVAIWSIGRNRSFITIRNQLQKIGFLNVASFIALFWRYNQFFLPYYFIDLPHKIYEQAEDVIAAFMILQDDYSKEQYLNQLKCRILLDFDGLSAYKEITYFPRFLLPVINQEVFIDCGAFDGDTVQSLAAINAGAIGKVICFEPDPQNVEKLQHSLSNLDSTIRDRIIIYQNAVGKQREKLRFSATGSGASAISSQGTLEIEAISLDEVLANEAPTFIKMDIEGAEIDAIMGAREIIKNHSPILAISVYHQQDHLWRIPLLIKSMCQDYSFFLEPHLHDGQDVIFYAIPNSRFTQP</sequence>
<accession>A0A0F6RM67</accession>
<dbReference type="Gene3D" id="3.40.50.720">
    <property type="entry name" value="NAD(P)-binding Rossmann-like Domain"/>
    <property type="match status" value="1"/>
</dbReference>
<dbReference type="PATRIC" id="fig|1641812.3.peg.3049"/>
<dbReference type="Gene3D" id="3.40.50.150">
    <property type="entry name" value="Vaccinia Virus protein VP39"/>
    <property type="match status" value="1"/>
</dbReference>
<proteinExistence type="predicted"/>
<gene>
    <name evidence="2" type="ORF">MYAER_2945</name>
</gene>
<dbReference type="Pfam" id="PF05050">
    <property type="entry name" value="Methyltransf_21"/>
    <property type="match status" value="1"/>
</dbReference>
<dbReference type="HOGENOM" id="CLU_048284_0_0_3"/>
<reference evidence="2 3" key="1">
    <citation type="journal article" date="2015" name="Genome Announc.">
        <title>Complete Genome Sequence of Microcystis aeruginosa NIES-2549, a Bloom-Forming Cyanobacterium from Lake Kasumigaura, Japan.</title>
        <authorList>
            <person name="Yamaguchi H."/>
            <person name="Suzuki S."/>
            <person name="Tanabe Y."/>
            <person name="Osana Y."/>
            <person name="Shimura Y."/>
            <person name="Ishida K."/>
            <person name="Kawachi M."/>
        </authorList>
    </citation>
    <scope>NUCLEOTIDE SEQUENCE [LARGE SCALE GENOMIC DNA]</scope>
    <source>
        <strain evidence="2 3">NIES-2549</strain>
    </source>
</reference>
<feature type="domain" description="Methyltransferase FkbM" evidence="1">
    <location>
        <begin position="214"/>
        <end position="352"/>
    </location>
</feature>
<dbReference type="GO" id="GO:0008168">
    <property type="term" value="F:methyltransferase activity"/>
    <property type="evidence" value="ECO:0007669"/>
    <property type="project" value="UniProtKB-KW"/>
</dbReference>
<dbReference type="InterPro" id="IPR052514">
    <property type="entry name" value="SAM-dependent_MTase"/>
</dbReference>
<dbReference type="Proteomes" id="UP000034103">
    <property type="component" value="Chromosome"/>
</dbReference>
<keyword evidence="2" id="KW-0808">Transferase</keyword>
<dbReference type="GO" id="GO:0032259">
    <property type="term" value="P:methylation"/>
    <property type="evidence" value="ECO:0007669"/>
    <property type="project" value="UniProtKB-KW"/>
</dbReference>
<dbReference type="PANTHER" id="PTHR34203">
    <property type="entry name" value="METHYLTRANSFERASE, FKBM FAMILY PROTEIN"/>
    <property type="match status" value="1"/>
</dbReference>
<dbReference type="AlphaFoldDB" id="A0A0F6RM67"/>